<reference evidence="1" key="2">
    <citation type="journal article" date="2020" name="Nat. Commun.">
        <title>Large-scale genome sequencing of mycorrhizal fungi provides insights into the early evolution of symbiotic traits.</title>
        <authorList>
            <person name="Miyauchi S."/>
            <person name="Kiss E."/>
            <person name="Kuo A."/>
            <person name="Drula E."/>
            <person name="Kohler A."/>
            <person name="Sanchez-Garcia M."/>
            <person name="Morin E."/>
            <person name="Andreopoulos B."/>
            <person name="Barry K.W."/>
            <person name="Bonito G."/>
            <person name="Buee M."/>
            <person name="Carver A."/>
            <person name="Chen C."/>
            <person name="Cichocki N."/>
            <person name="Clum A."/>
            <person name="Culley D."/>
            <person name="Crous P.W."/>
            <person name="Fauchery L."/>
            <person name="Girlanda M."/>
            <person name="Hayes R.D."/>
            <person name="Keri Z."/>
            <person name="LaButti K."/>
            <person name="Lipzen A."/>
            <person name="Lombard V."/>
            <person name="Magnuson J."/>
            <person name="Maillard F."/>
            <person name="Murat C."/>
            <person name="Nolan M."/>
            <person name="Ohm R.A."/>
            <person name="Pangilinan J."/>
            <person name="Pereira M.F."/>
            <person name="Perotto S."/>
            <person name="Peter M."/>
            <person name="Pfister S."/>
            <person name="Riley R."/>
            <person name="Sitrit Y."/>
            <person name="Stielow J.B."/>
            <person name="Szollosi G."/>
            <person name="Zifcakova L."/>
            <person name="Stursova M."/>
            <person name="Spatafora J.W."/>
            <person name="Tedersoo L."/>
            <person name="Vaario L.M."/>
            <person name="Yamada A."/>
            <person name="Yan M."/>
            <person name="Wang P."/>
            <person name="Xu J."/>
            <person name="Bruns T."/>
            <person name="Baldrian P."/>
            <person name="Vilgalys R."/>
            <person name="Dunand C."/>
            <person name="Henrissat B."/>
            <person name="Grigoriev I.V."/>
            <person name="Hibbett D."/>
            <person name="Nagy L.G."/>
            <person name="Martin F.M."/>
        </authorList>
    </citation>
    <scope>NUCLEOTIDE SEQUENCE</scope>
    <source>
        <strain evidence="1">P2</strain>
    </source>
</reference>
<gene>
    <name evidence="1" type="ORF">BDM02DRAFT_3141156</name>
</gene>
<organism evidence="1 2">
    <name type="scientific">Thelephora ganbajun</name>
    <name type="common">Ganba fungus</name>
    <dbReference type="NCBI Taxonomy" id="370292"/>
    <lineage>
        <taxon>Eukaryota</taxon>
        <taxon>Fungi</taxon>
        <taxon>Dikarya</taxon>
        <taxon>Basidiomycota</taxon>
        <taxon>Agaricomycotina</taxon>
        <taxon>Agaricomycetes</taxon>
        <taxon>Thelephorales</taxon>
        <taxon>Thelephoraceae</taxon>
        <taxon>Thelephora</taxon>
    </lineage>
</organism>
<comment type="caution">
    <text evidence="1">The sequence shown here is derived from an EMBL/GenBank/DDBJ whole genome shotgun (WGS) entry which is preliminary data.</text>
</comment>
<name>A0ACB6ZKV9_THEGA</name>
<dbReference type="EMBL" id="MU117985">
    <property type="protein sequence ID" value="KAF9650450.1"/>
    <property type="molecule type" value="Genomic_DNA"/>
</dbReference>
<keyword evidence="2" id="KW-1185">Reference proteome</keyword>
<proteinExistence type="predicted"/>
<reference evidence="1" key="1">
    <citation type="submission" date="2019-10" db="EMBL/GenBank/DDBJ databases">
        <authorList>
            <consortium name="DOE Joint Genome Institute"/>
            <person name="Kuo A."/>
            <person name="Miyauchi S."/>
            <person name="Kiss E."/>
            <person name="Drula E."/>
            <person name="Kohler A."/>
            <person name="Sanchez-Garcia M."/>
            <person name="Andreopoulos B."/>
            <person name="Barry K.W."/>
            <person name="Bonito G."/>
            <person name="Buee M."/>
            <person name="Carver A."/>
            <person name="Chen C."/>
            <person name="Cichocki N."/>
            <person name="Clum A."/>
            <person name="Culley D."/>
            <person name="Crous P.W."/>
            <person name="Fauchery L."/>
            <person name="Girlanda M."/>
            <person name="Hayes R."/>
            <person name="Keri Z."/>
            <person name="Labutti K."/>
            <person name="Lipzen A."/>
            <person name="Lombard V."/>
            <person name="Magnuson J."/>
            <person name="Maillard F."/>
            <person name="Morin E."/>
            <person name="Murat C."/>
            <person name="Nolan M."/>
            <person name="Ohm R."/>
            <person name="Pangilinan J."/>
            <person name="Pereira M."/>
            <person name="Perotto S."/>
            <person name="Peter M."/>
            <person name="Riley R."/>
            <person name="Sitrit Y."/>
            <person name="Stielow B."/>
            <person name="Szollosi G."/>
            <person name="Zifcakova L."/>
            <person name="Stursova M."/>
            <person name="Spatafora J.W."/>
            <person name="Tedersoo L."/>
            <person name="Vaario L.-M."/>
            <person name="Yamada A."/>
            <person name="Yan M."/>
            <person name="Wang P."/>
            <person name="Xu J."/>
            <person name="Bruns T."/>
            <person name="Baldrian P."/>
            <person name="Vilgalys R."/>
            <person name="Henrissat B."/>
            <person name="Grigoriev I.V."/>
            <person name="Hibbett D."/>
            <person name="Nagy L.G."/>
            <person name="Martin F.M."/>
        </authorList>
    </citation>
    <scope>NUCLEOTIDE SEQUENCE</scope>
    <source>
        <strain evidence="1">P2</strain>
    </source>
</reference>
<protein>
    <submittedName>
        <fullName evidence="1">MAD-domain-containing protein</fullName>
    </submittedName>
</protein>
<accession>A0ACB6ZKV9</accession>
<evidence type="ECO:0000313" key="1">
    <source>
        <dbReference type="EMBL" id="KAF9650450.1"/>
    </source>
</evidence>
<sequence length="708" mass="79670">MNGARQDATSATANLSSSRSSRPAAMKRDSLTAELERDPQFSASKRQQRTNAFTSSMAHASLERQLLQARSEKVELEAKLRERDSTIERLEGDRRLLALREQSEREEKEQEQTAREKDKSSLHTEILRLRTSLLRLEEERSNSDDAHSQFSRSTTQMISAQKSQLAELTRRVKFFEDESITWKSTAEERSQKLQELVEENDALRSCKASEGPATMDPPMGDDWKVVRDELTRQASYLRDLESSNARMSRELDHLRQRNKSIEVLEEQNRDLKHKLTNTDALRDSVGRLEVEVEAARKEREEWASKTHASELPARTPASVTRSLTSLRLEHGCVLEEFGALKAALRQKEREMLDLTTQDERSRQTVACLEKQLKVLDDKVGRNERRAILAEREVSFLQAMLTSYSAEDTGRNSTTVDQAKEQRLTDLEKLLSEYKSSIKELEAELDAIGGNASSLGSGKTREQLQSQIEDSNSKIETLENDLKEAEEAVEGGLTRIEELEQKLFDLGGEIGAGRQIPPGTRVLTLKDNPVQQEVDLRQATLDRLKGENEALLEKLAALETGGRDAIASSADLVPKESWDVMKTEKAELVLALEHREKRIKRLQEIYAKKSGEFREVVSSILGFKLAFNPNGTVRMTSVYDLNAVFVFKPAMNGNATSIQLVGQGEGGPDDLPQLMRHWLEEVQCMPGFMASVTLGCIENAGGRVQGQTD</sequence>
<evidence type="ECO:0000313" key="2">
    <source>
        <dbReference type="Proteomes" id="UP000886501"/>
    </source>
</evidence>
<dbReference type="Proteomes" id="UP000886501">
    <property type="component" value="Unassembled WGS sequence"/>
</dbReference>